<dbReference type="PANTHER" id="PTHR12652:SF52">
    <property type="entry name" value="MEMBRANE PROTEIN, PUTATIVE-RELATED"/>
    <property type="match status" value="1"/>
</dbReference>
<dbReference type="EMBL" id="HE573027">
    <property type="protein sequence ID" value="CCC53771.1"/>
    <property type="molecule type" value="Genomic_DNA"/>
</dbReference>
<evidence type="ECO:0000256" key="1">
    <source>
        <dbReference type="ARBA" id="ARBA00022593"/>
    </source>
</evidence>
<dbReference type="Pfam" id="PF05648">
    <property type="entry name" value="PEX11"/>
    <property type="match status" value="1"/>
</dbReference>
<evidence type="ECO:0000313" key="6">
    <source>
        <dbReference type="EMBL" id="CCC53771.1"/>
    </source>
</evidence>
<keyword evidence="3" id="KW-0576">Peroxisome</keyword>
<sequence>MNDFDRFVKLLSQTDGRDKIYKFLSGVAKALAYLDTAQPRVAAYKSIGSSLSDGRSLLRMVKWSGDVPKMQSIVTSFRSKGKVNLKDGIQLLRVLCNFLYVLGDNVAYFARYKLVNLQHKRVYLNAKTAQFWGFLFAAVLDIIALRAALKKRSSDAVASKKEAKNALINLAKDGSDVLVTMAVVGYMKEVWRPNALTSGVLTAVSGGVATYLNWTKIK</sequence>
<evidence type="ECO:0000256" key="3">
    <source>
        <dbReference type="ARBA" id="ARBA00023140"/>
    </source>
</evidence>
<gene>
    <name evidence="6" type="ORF">TVY486_1112550</name>
</gene>
<keyword evidence="5" id="KW-0812">Transmembrane</keyword>
<accession>G0UD60</accession>
<keyword evidence="1" id="KW-0962">Peroxisome biogenesis</keyword>
<evidence type="ECO:0000256" key="5">
    <source>
        <dbReference type="SAM" id="Phobius"/>
    </source>
</evidence>
<keyword evidence="2 5" id="KW-0472">Membrane</keyword>
<feature type="transmembrane region" description="Helical" evidence="5">
    <location>
        <begin position="193"/>
        <end position="214"/>
    </location>
</feature>
<dbReference type="AlphaFoldDB" id="G0UD60"/>
<name>G0UD60_TRYVY</name>
<keyword evidence="5" id="KW-1133">Transmembrane helix</keyword>
<evidence type="ECO:0000256" key="2">
    <source>
        <dbReference type="ARBA" id="ARBA00023136"/>
    </source>
</evidence>
<dbReference type="GO" id="GO:0016559">
    <property type="term" value="P:peroxisome fission"/>
    <property type="evidence" value="ECO:0007669"/>
    <property type="project" value="InterPro"/>
</dbReference>
<organism evidence="6">
    <name type="scientific">Trypanosoma vivax (strain Y486)</name>
    <dbReference type="NCBI Taxonomy" id="1055687"/>
    <lineage>
        <taxon>Eukaryota</taxon>
        <taxon>Discoba</taxon>
        <taxon>Euglenozoa</taxon>
        <taxon>Kinetoplastea</taxon>
        <taxon>Metakinetoplastina</taxon>
        <taxon>Trypanosomatida</taxon>
        <taxon>Trypanosomatidae</taxon>
        <taxon>Trypanosoma</taxon>
        <taxon>Duttonella</taxon>
    </lineage>
</organism>
<feature type="transmembrane region" description="Helical" evidence="5">
    <location>
        <begin position="130"/>
        <end position="149"/>
    </location>
</feature>
<dbReference type="VEuPathDB" id="TriTrypDB:TvY486_1112550"/>
<reference evidence="6" key="1">
    <citation type="journal article" date="2012" name="Proc. Natl. Acad. Sci. U.S.A.">
        <title>Antigenic diversity is generated by distinct evolutionary mechanisms in African trypanosome species.</title>
        <authorList>
            <person name="Jackson A.P."/>
            <person name="Berry A."/>
            <person name="Aslett M."/>
            <person name="Allison H.C."/>
            <person name="Burton P."/>
            <person name="Vavrova-Anderson J."/>
            <person name="Brown R."/>
            <person name="Browne H."/>
            <person name="Corton N."/>
            <person name="Hauser H."/>
            <person name="Gamble J."/>
            <person name="Gilderthorp R."/>
            <person name="Marcello L."/>
            <person name="McQuillan J."/>
            <person name="Otto T.D."/>
            <person name="Quail M.A."/>
            <person name="Sanders M.J."/>
            <person name="van Tonder A."/>
            <person name="Ginger M.L."/>
            <person name="Field M.C."/>
            <person name="Barry J.D."/>
            <person name="Hertz-Fowler C."/>
            <person name="Berriman M."/>
        </authorList>
    </citation>
    <scope>NUCLEOTIDE SEQUENCE</scope>
    <source>
        <strain evidence="6">Y486</strain>
    </source>
</reference>
<evidence type="ECO:0000256" key="4">
    <source>
        <dbReference type="ARBA" id="ARBA00046271"/>
    </source>
</evidence>
<dbReference type="GO" id="GO:0005778">
    <property type="term" value="C:peroxisomal membrane"/>
    <property type="evidence" value="ECO:0007669"/>
    <property type="project" value="UniProtKB-SubCell"/>
</dbReference>
<protein>
    <submittedName>
        <fullName evidence="6">Putative glycosomal membrane protein</fullName>
    </submittedName>
</protein>
<comment type="subcellular location">
    <subcellularLocation>
        <location evidence="4">Peroxisome membrane</location>
    </subcellularLocation>
</comment>
<proteinExistence type="predicted"/>
<dbReference type="PANTHER" id="PTHR12652">
    <property type="entry name" value="PEROXISOMAL BIOGENESIS FACTOR 11"/>
    <property type="match status" value="1"/>
</dbReference>
<dbReference type="InterPro" id="IPR008733">
    <property type="entry name" value="PEX11"/>
</dbReference>